<sequence>MGMVKTLNYFFFAAICACLAYGIYLSSEKSKATDLSGKPGISTLKAEIDPFAQSFGGTPIKFFDRISVAGGLSSNIHLNPGEVPPLANFRSLALKTGWVEVVPAKSPYSISYRFCKKRMMLLLEHSYKSHWIYGIEWVSDGEGVYYCKSK</sequence>
<dbReference type="PROSITE" id="PS51257">
    <property type="entry name" value="PROKAR_LIPOPROTEIN"/>
    <property type="match status" value="1"/>
</dbReference>
<keyword evidence="1" id="KW-0812">Transmembrane</keyword>
<protein>
    <submittedName>
        <fullName evidence="2">Uncharacterized protein</fullName>
    </submittedName>
</protein>
<feature type="transmembrane region" description="Helical" evidence="1">
    <location>
        <begin position="6"/>
        <end position="25"/>
    </location>
</feature>
<organism evidence="2 3">
    <name type="scientific">Xanthomonas cannabis</name>
    <dbReference type="NCBI Taxonomy" id="1885674"/>
    <lineage>
        <taxon>Bacteria</taxon>
        <taxon>Pseudomonadati</taxon>
        <taxon>Pseudomonadota</taxon>
        <taxon>Gammaproteobacteria</taxon>
        <taxon>Lysobacterales</taxon>
        <taxon>Lysobacteraceae</taxon>
        <taxon>Xanthomonas</taxon>
    </lineage>
</organism>
<evidence type="ECO:0000313" key="2">
    <source>
        <dbReference type="EMBL" id="MBB4595320.1"/>
    </source>
</evidence>
<keyword evidence="3" id="KW-1185">Reference proteome</keyword>
<dbReference type="EMBL" id="JACHNS010000012">
    <property type="protein sequence ID" value="MBB4595320.1"/>
    <property type="molecule type" value="Genomic_DNA"/>
</dbReference>
<accession>A0ABR6JRA7</accession>
<name>A0ABR6JRA7_9XANT</name>
<evidence type="ECO:0000256" key="1">
    <source>
        <dbReference type="SAM" id="Phobius"/>
    </source>
</evidence>
<comment type="caution">
    <text evidence="2">The sequence shown here is derived from an EMBL/GenBank/DDBJ whole genome shotgun (WGS) entry which is preliminary data.</text>
</comment>
<dbReference type="RefSeq" id="WP_184442572.1">
    <property type="nucleotide sequence ID" value="NZ_JACHNS010000012.1"/>
</dbReference>
<reference evidence="2 3" key="1">
    <citation type="submission" date="2020-08" db="EMBL/GenBank/DDBJ databases">
        <title>Studying the diversity of plant-associated saprophytic bacteria and their role in host health and plant-pathogen interactions.</title>
        <authorList>
            <person name="Potnis N."/>
        </authorList>
    </citation>
    <scope>NUCLEOTIDE SEQUENCE [LARGE SCALE GENOMIC DNA]</scope>
    <source>
        <strain evidence="2 3">F16</strain>
    </source>
</reference>
<proteinExistence type="predicted"/>
<evidence type="ECO:0000313" key="3">
    <source>
        <dbReference type="Proteomes" id="UP000554726"/>
    </source>
</evidence>
<dbReference type="Proteomes" id="UP000554726">
    <property type="component" value="Unassembled WGS sequence"/>
</dbReference>
<keyword evidence="1" id="KW-0472">Membrane</keyword>
<keyword evidence="1" id="KW-1133">Transmembrane helix</keyword>
<gene>
    <name evidence="2" type="ORF">FHR60_004037</name>
</gene>